<sequence>MTSRKPARSRNLGRLSRLPGWRPAAVIGLAIFLIATGTLAGNAYWSAVVSRSATVTAATPATTTSGIDGLTATYKQGLTLGGSVVISAPLLADTAPITITNTGSTPLNYSVSVSGGDAAVTLLLWKRGATCDAGTVPAAGATTGTLLAPPVMPADATSAAAGVSLLLCARTILTSTFADAAGVTITPTMTFTGRVGDNWSVGSGTAFTQTATHSWFRIKHSFSGKCFDANGAPLVLGTTMVLFPCKLPDKTDNQSFRFEPVGSQFRIYIGNGTGIGPVVAPTVDTQNAQVQLVAKTTTTGALLNRQLWNVVANGAAGDYRLVNQQTGLCLTMNNSNDLTVFVMTTCSSNSGTNEYRAEHYSFVEIP</sequence>
<accession>A0A2C8ZY07</accession>
<reference evidence="2 3" key="1">
    <citation type="submission" date="2017-09" db="EMBL/GenBank/DDBJ databases">
        <authorList>
            <person name="Ehlers B."/>
            <person name="Leendertz F.H."/>
        </authorList>
    </citation>
    <scope>NUCLEOTIDE SEQUENCE [LARGE SCALE GENOMIC DNA]</scope>
    <source>
        <strain evidence="2 3">CGMCC 1.05381</strain>
    </source>
</reference>
<keyword evidence="2" id="KW-0430">Lectin</keyword>
<dbReference type="OrthoDB" id="5125590at2"/>
<dbReference type="PROSITE" id="PS50231">
    <property type="entry name" value="RICIN_B_LECTIN"/>
    <property type="match status" value="1"/>
</dbReference>
<dbReference type="Proteomes" id="UP000219440">
    <property type="component" value="Unassembled WGS sequence"/>
</dbReference>
<protein>
    <submittedName>
        <fullName evidence="2">Ricin-type beta-trefoil lectin domain-containing protein</fullName>
    </submittedName>
</protein>
<evidence type="ECO:0000259" key="1">
    <source>
        <dbReference type="Pfam" id="PF00652"/>
    </source>
</evidence>
<dbReference type="Gene3D" id="2.80.10.50">
    <property type="match status" value="2"/>
</dbReference>
<evidence type="ECO:0000313" key="2">
    <source>
        <dbReference type="EMBL" id="SOE70801.1"/>
    </source>
</evidence>
<dbReference type="EMBL" id="OCST01000004">
    <property type="protein sequence ID" value="SOE70801.1"/>
    <property type="molecule type" value="Genomic_DNA"/>
</dbReference>
<organism evidence="2 3">
    <name type="scientific">Salinibacterium xinjiangense</name>
    <dbReference type="NCBI Taxonomy" id="386302"/>
    <lineage>
        <taxon>Bacteria</taxon>
        <taxon>Bacillati</taxon>
        <taxon>Actinomycetota</taxon>
        <taxon>Actinomycetes</taxon>
        <taxon>Micrococcales</taxon>
        <taxon>Microbacteriaceae</taxon>
        <taxon>Salinibacterium</taxon>
    </lineage>
</organism>
<evidence type="ECO:0000313" key="3">
    <source>
        <dbReference type="Proteomes" id="UP000219440"/>
    </source>
</evidence>
<keyword evidence="3" id="KW-1185">Reference proteome</keyword>
<gene>
    <name evidence="2" type="ORF">SAMN06296378_2322</name>
</gene>
<dbReference type="SUPFAM" id="SSF50370">
    <property type="entry name" value="Ricin B-like lectins"/>
    <property type="match status" value="1"/>
</dbReference>
<dbReference type="AlphaFoldDB" id="A0A2C8ZY07"/>
<feature type="domain" description="Ricin B lectin" evidence="1">
    <location>
        <begin position="215"/>
        <end position="350"/>
    </location>
</feature>
<dbReference type="GO" id="GO:0030246">
    <property type="term" value="F:carbohydrate binding"/>
    <property type="evidence" value="ECO:0007669"/>
    <property type="project" value="UniProtKB-KW"/>
</dbReference>
<proteinExistence type="predicted"/>
<dbReference type="InterPro" id="IPR000772">
    <property type="entry name" value="Ricin_B_lectin"/>
</dbReference>
<dbReference type="Pfam" id="PF00652">
    <property type="entry name" value="Ricin_B_lectin"/>
    <property type="match status" value="1"/>
</dbReference>
<name>A0A2C8ZY07_9MICO</name>
<dbReference type="RefSeq" id="WP_097061366.1">
    <property type="nucleotide sequence ID" value="NZ_BMLC01000003.1"/>
</dbReference>
<dbReference type="CDD" id="cd00161">
    <property type="entry name" value="beta-trefoil_Ricin-like"/>
    <property type="match status" value="1"/>
</dbReference>
<dbReference type="InterPro" id="IPR035992">
    <property type="entry name" value="Ricin_B-like_lectins"/>
</dbReference>